<accession>A0ABT8D3W0</accession>
<organism evidence="2 3">
    <name type="scientific">Paracoccus cavernae</name>
    <dbReference type="NCBI Taxonomy" id="1571207"/>
    <lineage>
        <taxon>Bacteria</taxon>
        <taxon>Pseudomonadati</taxon>
        <taxon>Pseudomonadota</taxon>
        <taxon>Alphaproteobacteria</taxon>
        <taxon>Rhodobacterales</taxon>
        <taxon>Paracoccaceae</taxon>
        <taxon>Paracoccus</taxon>
    </lineage>
</organism>
<dbReference type="Pfam" id="PF20066">
    <property type="entry name" value="Glyoxalase_8"/>
    <property type="match status" value="1"/>
</dbReference>
<dbReference type="EMBL" id="JAUFRC010000001">
    <property type="protein sequence ID" value="MDN3710631.1"/>
    <property type="molecule type" value="Genomic_DNA"/>
</dbReference>
<protein>
    <submittedName>
        <fullName evidence="2">Glyoxalase superfamily protein</fullName>
    </submittedName>
</protein>
<evidence type="ECO:0000259" key="1">
    <source>
        <dbReference type="Pfam" id="PF20066"/>
    </source>
</evidence>
<keyword evidence="3" id="KW-1185">Reference proteome</keyword>
<feature type="domain" description="Glyoxalase-related protein" evidence="1">
    <location>
        <begin position="19"/>
        <end position="70"/>
    </location>
</feature>
<evidence type="ECO:0000313" key="3">
    <source>
        <dbReference type="Proteomes" id="UP001243846"/>
    </source>
</evidence>
<dbReference type="InterPro" id="IPR045517">
    <property type="entry name" value="Glyoxalase_8"/>
</dbReference>
<dbReference type="Gene3D" id="2.60.120.260">
    <property type="entry name" value="Galactose-binding domain-like"/>
    <property type="match status" value="1"/>
</dbReference>
<comment type="caution">
    <text evidence="2">The sequence shown here is derived from an EMBL/GenBank/DDBJ whole genome shotgun (WGS) entry which is preliminary data.</text>
</comment>
<gene>
    <name evidence="2" type="ORF">QWZ10_00135</name>
</gene>
<name>A0ABT8D3W0_9RHOB</name>
<proteinExistence type="predicted"/>
<dbReference type="RefSeq" id="WP_377731496.1">
    <property type="nucleotide sequence ID" value="NZ_JBHSVP010000001.1"/>
</dbReference>
<dbReference type="Proteomes" id="UP001243846">
    <property type="component" value="Unassembled WGS sequence"/>
</dbReference>
<reference evidence="3" key="1">
    <citation type="journal article" date="2019" name="Int. J. Syst. Evol. Microbiol.">
        <title>The Global Catalogue of Microorganisms (GCM) 10K type strain sequencing project: providing services to taxonomists for standard genome sequencing and annotation.</title>
        <authorList>
            <consortium name="The Broad Institute Genomics Platform"/>
            <consortium name="The Broad Institute Genome Sequencing Center for Infectious Disease"/>
            <person name="Wu L."/>
            <person name="Ma J."/>
        </authorList>
    </citation>
    <scope>NUCLEOTIDE SEQUENCE [LARGE SCALE GENOMIC DNA]</scope>
    <source>
        <strain evidence="3">CECT 8482</strain>
    </source>
</reference>
<sequence length="254" mass="27866">MRALARESVSALWGTEHAQLHGCQNSGKNLRHSLASNGVERSHSECLELIAEQFGFRDWNQLSAHIAATDSRMSADNPPLPNGWKITRHTDRTFYRIGINASQPGVAQIACRVERNCGIVLPADSFGVMMQSISAAPYRGQKVALAAMIRTDDADAASLWMRVDEALGQALRFDNMLDRASDGVLRGTNEWVARRVVLDVPDNAASIHYGLLLNNHGSMRVKELNFGEAQADWPVTVGVGKMLEKPTNLVFSGQ</sequence>
<evidence type="ECO:0000313" key="2">
    <source>
        <dbReference type="EMBL" id="MDN3710631.1"/>
    </source>
</evidence>